<name>A0ABZ2K568_9BACT</name>
<dbReference type="Pfam" id="PF02911">
    <property type="entry name" value="Formyl_trans_C"/>
    <property type="match status" value="1"/>
</dbReference>
<dbReference type="SUPFAM" id="SSF50486">
    <property type="entry name" value="FMT C-terminal domain-like"/>
    <property type="match status" value="1"/>
</dbReference>
<feature type="region of interest" description="Disordered" evidence="1">
    <location>
        <begin position="180"/>
        <end position="200"/>
    </location>
</feature>
<protein>
    <recommendedName>
        <fullName evidence="6">Methionyl-tRNA formyltransferase</fullName>
    </recommendedName>
</protein>
<keyword evidence="5" id="KW-1185">Reference proteome</keyword>
<proteinExistence type="predicted"/>
<feature type="domain" description="Formyl transferase N-terminal" evidence="2">
    <location>
        <begin position="60"/>
        <end position="162"/>
    </location>
</feature>
<dbReference type="InterPro" id="IPR002376">
    <property type="entry name" value="Formyl_transf_N"/>
</dbReference>
<dbReference type="Pfam" id="PF00551">
    <property type="entry name" value="Formyl_trans_N"/>
    <property type="match status" value="1"/>
</dbReference>
<evidence type="ECO:0000259" key="2">
    <source>
        <dbReference type="Pfam" id="PF00551"/>
    </source>
</evidence>
<gene>
    <name evidence="4" type="ORF">LZC95_46140</name>
</gene>
<evidence type="ECO:0000313" key="4">
    <source>
        <dbReference type="EMBL" id="WXA93823.1"/>
    </source>
</evidence>
<evidence type="ECO:0008006" key="6">
    <source>
        <dbReference type="Google" id="ProtNLM"/>
    </source>
</evidence>
<dbReference type="RefSeq" id="WP_394844424.1">
    <property type="nucleotide sequence ID" value="NZ_CP089982.1"/>
</dbReference>
<dbReference type="InterPro" id="IPR005793">
    <property type="entry name" value="Formyl_trans_C"/>
</dbReference>
<evidence type="ECO:0000313" key="5">
    <source>
        <dbReference type="Proteomes" id="UP001379533"/>
    </source>
</evidence>
<evidence type="ECO:0000259" key="3">
    <source>
        <dbReference type="Pfam" id="PF02911"/>
    </source>
</evidence>
<dbReference type="PANTHER" id="PTHR11138">
    <property type="entry name" value="METHIONYL-TRNA FORMYLTRANSFERASE"/>
    <property type="match status" value="1"/>
</dbReference>
<evidence type="ECO:0000256" key="1">
    <source>
        <dbReference type="SAM" id="MobiDB-lite"/>
    </source>
</evidence>
<dbReference type="Gene3D" id="3.40.50.12230">
    <property type="match status" value="1"/>
</dbReference>
<accession>A0ABZ2K568</accession>
<dbReference type="InterPro" id="IPR011034">
    <property type="entry name" value="Formyl_transferase-like_C_sf"/>
</dbReference>
<dbReference type="InterPro" id="IPR036477">
    <property type="entry name" value="Formyl_transf_N_sf"/>
</dbReference>
<dbReference type="PANTHER" id="PTHR11138:SF5">
    <property type="entry name" value="METHIONYL-TRNA FORMYLTRANSFERASE, MITOCHONDRIAL"/>
    <property type="match status" value="1"/>
</dbReference>
<dbReference type="SUPFAM" id="SSF53328">
    <property type="entry name" value="Formyltransferase"/>
    <property type="match status" value="1"/>
</dbReference>
<sequence length="305" mass="33203">MTAPLSPLRILFCGLPMGALALRHDGHDIVLAAISRSDASGLRRLTRVLGPERVLVKPDLSAHAERVKALAPDLVVSWFWTKRIPTAILRAAKVDAFNVHPSLLPRHRGADPIFWTIDSGDATTGATAHRLEDRYDTGTIFAQREIAVDPTWNAWTLALKLDRVTLALLRETVARFARGEAPEARAQDEALATHAPSPSEDDLVIQWKTDDAERIARRIRAAAPWPGMLTEIGDRALLVTRAEPTDDVPRALQTAEAALVHGCVVVRARDRGLRLISARDAETDAELSPGELAGLITSVPSGPVR</sequence>
<reference evidence="4 5" key="1">
    <citation type="submission" date="2021-12" db="EMBL/GenBank/DDBJ databases">
        <title>Discovery of the Pendulisporaceae a myxobacterial family with distinct sporulation behavior and unique specialized metabolism.</title>
        <authorList>
            <person name="Garcia R."/>
            <person name="Popoff A."/>
            <person name="Bader C.D."/>
            <person name="Loehr J."/>
            <person name="Walesch S."/>
            <person name="Walt C."/>
            <person name="Boldt J."/>
            <person name="Bunk B."/>
            <person name="Haeckl F.J.F.P.J."/>
            <person name="Gunesch A.P."/>
            <person name="Birkelbach J."/>
            <person name="Nuebel U."/>
            <person name="Pietschmann T."/>
            <person name="Bach T."/>
            <person name="Mueller R."/>
        </authorList>
    </citation>
    <scope>NUCLEOTIDE SEQUENCE [LARGE SCALE GENOMIC DNA]</scope>
    <source>
        <strain evidence="4 5">MSr12523</strain>
    </source>
</reference>
<dbReference type="EMBL" id="CP089982">
    <property type="protein sequence ID" value="WXA93823.1"/>
    <property type="molecule type" value="Genomic_DNA"/>
</dbReference>
<feature type="domain" description="Formyl transferase C-terminal" evidence="3">
    <location>
        <begin position="201"/>
        <end position="251"/>
    </location>
</feature>
<dbReference type="Proteomes" id="UP001379533">
    <property type="component" value="Chromosome"/>
</dbReference>
<organism evidence="4 5">
    <name type="scientific">Pendulispora brunnea</name>
    <dbReference type="NCBI Taxonomy" id="2905690"/>
    <lineage>
        <taxon>Bacteria</taxon>
        <taxon>Pseudomonadati</taxon>
        <taxon>Myxococcota</taxon>
        <taxon>Myxococcia</taxon>
        <taxon>Myxococcales</taxon>
        <taxon>Sorangiineae</taxon>
        <taxon>Pendulisporaceae</taxon>
        <taxon>Pendulispora</taxon>
    </lineage>
</organism>